<reference evidence="1" key="1">
    <citation type="submission" date="2019-12" db="EMBL/GenBank/DDBJ databases">
        <title>Genome sequencing and annotation of Brassica cretica.</title>
        <authorList>
            <person name="Studholme D.J."/>
            <person name="Sarris P."/>
        </authorList>
    </citation>
    <scope>NUCLEOTIDE SEQUENCE</scope>
    <source>
        <strain evidence="1">PFS-109/04</strain>
        <tissue evidence="1">Leaf</tissue>
    </source>
</reference>
<accession>A0A8S9QMR8</accession>
<name>A0A8S9QMR8_BRACR</name>
<sequence length="224" mass="25506">MDDVKAKLDNVHKLLKKQVSFAEDVEAVDVNSDKDFEEDVNLISGTGFRFRSLKIRMDTETPMAMDRGLTSTRHRSTVHTESVASCETVRIMTHEELAAKHPHPPKPYCVTTKDIDRHCELVADRHRDSTNDRQTPFSIDRGLPLTYRLQLSKIDVARLNAHRNSSQLSQITTDNISEQSVDAPEPMQVDQTTIGTTLRKRKEKVHKHLKRGANDKELDSFTGF</sequence>
<protein>
    <submittedName>
        <fullName evidence="1">Uncharacterized protein</fullName>
    </submittedName>
</protein>
<evidence type="ECO:0000313" key="2">
    <source>
        <dbReference type="Proteomes" id="UP000712600"/>
    </source>
</evidence>
<organism evidence="1 2">
    <name type="scientific">Brassica cretica</name>
    <name type="common">Mustard</name>
    <dbReference type="NCBI Taxonomy" id="69181"/>
    <lineage>
        <taxon>Eukaryota</taxon>
        <taxon>Viridiplantae</taxon>
        <taxon>Streptophyta</taxon>
        <taxon>Embryophyta</taxon>
        <taxon>Tracheophyta</taxon>
        <taxon>Spermatophyta</taxon>
        <taxon>Magnoliopsida</taxon>
        <taxon>eudicotyledons</taxon>
        <taxon>Gunneridae</taxon>
        <taxon>Pentapetalae</taxon>
        <taxon>rosids</taxon>
        <taxon>malvids</taxon>
        <taxon>Brassicales</taxon>
        <taxon>Brassicaceae</taxon>
        <taxon>Brassiceae</taxon>
        <taxon>Brassica</taxon>
    </lineage>
</organism>
<proteinExistence type="predicted"/>
<gene>
    <name evidence="1" type="ORF">F2Q69_00022596</name>
</gene>
<dbReference type="AlphaFoldDB" id="A0A8S9QMR8"/>
<dbReference type="EMBL" id="QGKX02001290">
    <property type="protein sequence ID" value="KAF3539554.1"/>
    <property type="molecule type" value="Genomic_DNA"/>
</dbReference>
<dbReference type="Proteomes" id="UP000712600">
    <property type="component" value="Unassembled WGS sequence"/>
</dbReference>
<evidence type="ECO:0000313" key="1">
    <source>
        <dbReference type="EMBL" id="KAF3539554.1"/>
    </source>
</evidence>
<comment type="caution">
    <text evidence="1">The sequence shown here is derived from an EMBL/GenBank/DDBJ whole genome shotgun (WGS) entry which is preliminary data.</text>
</comment>